<keyword evidence="4" id="KW-1185">Reference proteome</keyword>
<dbReference type="EMBL" id="JAUTIX010000003">
    <property type="protein sequence ID" value="MDP0398207.1"/>
    <property type="molecule type" value="Genomic_DNA"/>
</dbReference>
<proteinExistence type="predicted"/>
<dbReference type="GO" id="GO:0004806">
    <property type="term" value="F:triacylglycerol lipase activity"/>
    <property type="evidence" value="ECO:0007669"/>
    <property type="project" value="InterPro"/>
</dbReference>
<keyword evidence="2" id="KW-0732">Signal</keyword>
<sequence length="397" mass="39978">MARRDAVRGARLLAAVLAAGLVSAACAGPGAPPPATSTSSAPAPGALLTQRPLTGIDPTTLSAGSITYLRYRSTASSGGPAEVSGAVFLPVGSPPEGGWPVAAFGHGTSGVANTCAPTASPDLFGSGPVVAQLLARGTAVVMTNYQGLDGPGQAPYGDALSSGYDVLDSVRAARATGLPLAGRTVLVGVSQGGRATESAAESAPEYAPELDLRGSVLLSPGLITRFAEAVSAGTLNAPEQYLVLPYLVAGARSVNPGFGYDQVLRGDLLSAAPRLAAQCTGQTGPADLAMAAAARPADAAFASPDAERFFREREQRTNLPRTKHALPTYIARGDSDRLVSTSWTAEGVAAMCALGTPVQDVVVPGGHDAPGAIADRWLGWISDLLGPQPAFTATCPG</sequence>
<dbReference type="Proteomes" id="UP001178281">
    <property type="component" value="Unassembled WGS sequence"/>
</dbReference>
<reference evidence="3" key="1">
    <citation type="submission" date="2023-08" db="EMBL/GenBank/DDBJ databases">
        <title>The draft genome of Tsukamurella strandjordii strain 050030.</title>
        <authorList>
            <person name="Zhao F."/>
            <person name="Feng Y."/>
            <person name="Zong Z."/>
        </authorList>
    </citation>
    <scope>NUCLEOTIDE SEQUENCE</scope>
    <source>
        <strain evidence="3">050030</strain>
    </source>
</reference>
<feature type="region of interest" description="Disordered" evidence="1">
    <location>
        <begin position="28"/>
        <end position="54"/>
    </location>
</feature>
<protein>
    <submittedName>
        <fullName evidence="3">Lipase family protein</fullName>
    </submittedName>
</protein>
<dbReference type="InterPro" id="IPR005152">
    <property type="entry name" value="Lipase_secreted"/>
</dbReference>
<comment type="caution">
    <text evidence="3">The sequence shown here is derived from an EMBL/GenBank/DDBJ whole genome shotgun (WGS) entry which is preliminary data.</text>
</comment>
<feature type="chain" id="PRO_5041638192" evidence="2">
    <location>
        <begin position="28"/>
        <end position="397"/>
    </location>
</feature>
<dbReference type="InterPro" id="IPR029058">
    <property type="entry name" value="AB_hydrolase_fold"/>
</dbReference>
<accession>A0AA90N9D1</accession>
<dbReference type="SUPFAM" id="SSF53474">
    <property type="entry name" value="alpha/beta-Hydrolases"/>
    <property type="match status" value="1"/>
</dbReference>
<evidence type="ECO:0000313" key="4">
    <source>
        <dbReference type="Proteomes" id="UP001178281"/>
    </source>
</evidence>
<name>A0AA90N9D1_9ACTN</name>
<evidence type="ECO:0000256" key="1">
    <source>
        <dbReference type="SAM" id="MobiDB-lite"/>
    </source>
</evidence>
<dbReference type="Gene3D" id="3.40.50.1820">
    <property type="entry name" value="alpha/beta hydrolase"/>
    <property type="match status" value="2"/>
</dbReference>
<dbReference type="PANTHER" id="PTHR34853">
    <property type="match status" value="1"/>
</dbReference>
<evidence type="ECO:0000313" key="3">
    <source>
        <dbReference type="EMBL" id="MDP0398207.1"/>
    </source>
</evidence>
<dbReference type="PROSITE" id="PS51257">
    <property type="entry name" value="PROKAR_LIPOPROTEIN"/>
    <property type="match status" value="1"/>
</dbReference>
<dbReference type="GO" id="GO:0016042">
    <property type="term" value="P:lipid catabolic process"/>
    <property type="evidence" value="ECO:0007669"/>
    <property type="project" value="InterPro"/>
</dbReference>
<evidence type="ECO:0000256" key="2">
    <source>
        <dbReference type="SAM" id="SignalP"/>
    </source>
</evidence>
<gene>
    <name evidence="3" type="ORF">Q7X28_09750</name>
</gene>
<dbReference type="PANTHER" id="PTHR34853:SF1">
    <property type="entry name" value="LIPASE 5"/>
    <property type="match status" value="1"/>
</dbReference>
<dbReference type="RefSeq" id="WP_305111139.1">
    <property type="nucleotide sequence ID" value="NZ_JAUTIX010000003.1"/>
</dbReference>
<feature type="compositionally biased region" description="Low complexity" evidence="1">
    <location>
        <begin position="36"/>
        <end position="46"/>
    </location>
</feature>
<dbReference type="AlphaFoldDB" id="A0AA90N9D1"/>
<organism evidence="3 4">
    <name type="scientific">Tsukamurella strandjordii</name>
    <dbReference type="NCBI Taxonomy" id="147577"/>
    <lineage>
        <taxon>Bacteria</taxon>
        <taxon>Bacillati</taxon>
        <taxon>Actinomycetota</taxon>
        <taxon>Actinomycetes</taxon>
        <taxon>Mycobacteriales</taxon>
        <taxon>Tsukamurellaceae</taxon>
        <taxon>Tsukamurella</taxon>
    </lineage>
</organism>
<dbReference type="Pfam" id="PF03583">
    <property type="entry name" value="LIP"/>
    <property type="match status" value="1"/>
</dbReference>
<dbReference type="PIRSF" id="PIRSF029171">
    <property type="entry name" value="Esterase_LipA"/>
    <property type="match status" value="1"/>
</dbReference>
<feature type="signal peptide" evidence="2">
    <location>
        <begin position="1"/>
        <end position="27"/>
    </location>
</feature>